<organism evidence="1">
    <name type="scientific">Capitella teleta</name>
    <name type="common">Polychaete worm</name>
    <dbReference type="NCBI Taxonomy" id="283909"/>
    <lineage>
        <taxon>Eukaryota</taxon>
        <taxon>Metazoa</taxon>
        <taxon>Spiralia</taxon>
        <taxon>Lophotrochozoa</taxon>
        <taxon>Annelida</taxon>
        <taxon>Polychaeta</taxon>
        <taxon>Sedentaria</taxon>
        <taxon>Scolecida</taxon>
        <taxon>Capitellidae</taxon>
        <taxon>Capitella</taxon>
    </lineage>
</organism>
<dbReference type="AlphaFoldDB" id="R7UGW5"/>
<accession>R7UGW5</accession>
<name>R7UGW5_CAPTE</name>
<reference evidence="1 3" key="2">
    <citation type="journal article" date="2013" name="Nature">
        <title>Insights into bilaterian evolution from three spiralian genomes.</title>
        <authorList>
            <person name="Simakov O."/>
            <person name="Marletaz F."/>
            <person name="Cho S.J."/>
            <person name="Edsinger-Gonzales E."/>
            <person name="Havlak P."/>
            <person name="Hellsten U."/>
            <person name="Kuo D.H."/>
            <person name="Larsson T."/>
            <person name="Lv J."/>
            <person name="Arendt D."/>
            <person name="Savage R."/>
            <person name="Osoegawa K."/>
            <person name="de Jong P."/>
            <person name="Grimwood J."/>
            <person name="Chapman J.A."/>
            <person name="Shapiro H."/>
            <person name="Aerts A."/>
            <person name="Otillar R.P."/>
            <person name="Terry A.Y."/>
            <person name="Boore J.L."/>
            <person name="Grigoriev I.V."/>
            <person name="Lindberg D.R."/>
            <person name="Seaver E.C."/>
            <person name="Weisblat D.A."/>
            <person name="Putnam N.H."/>
            <person name="Rokhsar D.S."/>
        </authorList>
    </citation>
    <scope>NUCLEOTIDE SEQUENCE</scope>
    <source>
        <strain evidence="1 3">I ESC-2004</strain>
    </source>
</reference>
<dbReference type="EMBL" id="AMQN01024996">
    <property type="status" value="NOT_ANNOTATED_CDS"/>
    <property type="molecule type" value="Genomic_DNA"/>
</dbReference>
<keyword evidence="3" id="KW-1185">Reference proteome</keyword>
<evidence type="ECO:0008006" key="4">
    <source>
        <dbReference type="Google" id="ProtNLM"/>
    </source>
</evidence>
<dbReference type="EMBL" id="AMQN01024995">
    <property type="status" value="NOT_ANNOTATED_CDS"/>
    <property type="molecule type" value="Genomic_DNA"/>
</dbReference>
<protein>
    <recommendedName>
        <fullName evidence="4">Transposase Helix-turn-helix domain-containing protein</fullName>
    </recommendedName>
</protein>
<proteinExistence type="predicted"/>
<reference evidence="2" key="3">
    <citation type="submission" date="2015-06" db="UniProtKB">
        <authorList>
            <consortium name="EnsemblMetazoa"/>
        </authorList>
    </citation>
    <scope>IDENTIFICATION</scope>
</reference>
<dbReference type="Proteomes" id="UP000014760">
    <property type="component" value="Unassembled WGS sequence"/>
</dbReference>
<reference evidence="3" key="1">
    <citation type="submission" date="2012-12" db="EMBL/GenBank/DDBJ databases">
        <authorList>
            <person name="Hellsten U."/>
            <person name="Grimwood J."/>
            <person name="Chapman J.A."/>
            <person name="Shapiro H."/>
            <person name="Aerts A."/>
            <person name="Otillar R.P."/>
            <person name="Terry A.Y."/>
            <person name="Boore J.L."/>
            <person name="Simakov O."/>
            <person name="Marletaz F."/>
            <person name="Cho S.-J."/>
            <person name="Edsinger-Gonzales E."/>
            <person name="Havlak P."/>
            <person name="Kuo D.-H."/>
            <person name="Larsson T."/>
            <person name="Lv J."/>
            <person name="Arendt D."/>
            <person name="Savage R."/>
            <person name="Osoegawa K."/>
            <person name="de Jong P."/>
            <person name="Lindberg D.R."/>
            <person name="Seaver E.C."/>
            <person name="Weisblat D.A."/>
            <person name="Putnam N.H."/>
            <person name="Grigoriev I.V."/>
            <person name="Rokhsar D.S."/>
        </authorList>
    </citation>
    <scope>NUCLEOTIDE SEQUENCE</scope>
    <source>
        <strain evidence="3">I ESC-2004</strain>
    </source>
</reference>
<evidence type="ECO:0000313" key="2">
    <source>
        <dbReference type="EnsemblMetazoa" id="CapteP216350"/>
    </source>
</evidence>
<dbReference type="OrthoDB" id="6136079at2759"/>
<sequence length="193" mass="21112">MHKITDVVDDVETVGTSGMESDVLRAGRPYGSCAILTHRRGLPHGACGTRAYRQQAYYCLPVNGTFSSQKASGFPCGYCINVPLEEKNTECTDPRQGNEKVASALNELHLECIRPIIQVPSTPLNSSIPADVRLAITLRYLATGDSYESMAVLFGIGNKTIGFIVEQLRHATGLLGTRTSEIFERVENFTMRA</sequence>
<dbReference type="EMBL" id="KB303978">
    <property type="protein sequence ID" value="ELU02502.1"/>
    <property type="molecule type" value="Genomic_DNA"/>
</dbReference>
<gene>
    <name evidence="1" type="ORF">CAPTEDRAFT_216350</name>
</gene>
<evidence type="ECO:0000313" key="1">
    <source>
        <dbReference type="EMBL" id="ELU02502.1"/>
    </source>
</evidence>
<dbReference type="EnsemblMetazoa" id="CapteT216350">
    <property type="protein sequence ID" value="CapteP216350"/>
    <property type="gene ID" value="CapteG216350"/>
</dbReference>
<dbReference type="HOGENOM" id="CLU_1410056_0_0_1"/>
<evidence type="ECO:0000313" key="3">
    <source>
        <dbReference type="Proteomes" id="UP000014760"/>
    </source>
</evidence>